<dbReference type="EMBL" id="CP069189">
    <property type="protein sequence ID" value="QRV17476.1"/>
    <property type="molecule type" value="Genomic_DNA"/>
</dbReference>
<protein>
    <recommendedName>
        <fullName evidence="1">Halobacterial output domain-containing protein</fullName>
    </recommendedName>
</protein>
<evidence type="ECO:0000259" key="1">
    <source>
        <dbReference type="Pfam" id="PF18545"/>
    </source>
</evidence>
<dbReference type="Proteomes" id="UP000637819">
    <property type="component" value="Plasmid pHTS138"/>
</dbReference>
<dbReference type="RefSeq" id="WP_204749511.1">
    <property type="nucleotide sequence ID" value="NZ_CP069189.1"/>
</dbReference>
<keyword evidence="3" id="KW-1185">Reference proteome</keyword>
<dbReference type="OrthoDB" id="271604at2157"/>
<dbReference type="InterPro" id="IPR040624">
    <property type="entry name" value="HalOD1"/>
</dbReference>
<dbReference type="Pfam" id="PF18545">
    <property type="entry name" value="HalOD1"/>
    <property type="match status" value="1"/>
</dbReference>
<dbReference type="GeneID" id="62877703"/>
<proteinExistence type="predicted"/>
<feature type="domain" description="Halobacterial output" evidence="1">
    <location>
        <begin position="9"/>
        <end position="78"/>
    </location>
</feature>
<evidence type="ECO:0000313" key="2">
    <source>
        <dbReference type="EMBL" id="QRV17476.1"/>
    </source>
</evidence>
<reference evidence="2 3" key="1">
    <citation type="submission" date="2021-01" db="EMBL/GenBank/DDBJ databases">
        <title>Genome Sequence and Methylation Pattern of Haloterrigena salifodinae BOL5-1, An Extremely Halophilic Archaeon from a Bolivian Salt Mine.</title>
        <authorList>
            <person name="DasSarma P."/>
            <person name="Anton B.P."/>
            <person name="DasSarma S.L."/>
            <person name="von Ehrenheim H.A.L."/>
            <person name="Martinez F.L."/>
            <person name="Guzman D."/>
            <person name="Roberts R.J."/>
            <person name="DasSarma S."/>
        </authorList>
    </citation>
    <scope>NUCLEOTIDE SEQUENCE [LARGE SCALE GENOMIC DNA]</scope>
    <source>
        <strain evidence="2 3">BOL5-1</strain>
        <plasmid evidence="2 3">pHTS138</plasmid>
    </source>
</reference>
<evidence type="ECO:0000313" key="3">
    <source>
        <dbReference type="Proteomes" id="UP000637819"/>
    </source>
</evidence>
<name>A0A8T8E7Q9_9EURY</name>
<keyword evidence="2" id="KW-0614">Plasmid</keyword>
<sequence>MGSTVTPTDTAVATTVVQRVATVTDREVTQLPSLYDAIDPDALEAVIRSIGTEASMGVRFSYAGHRIIVDGTGTVNIESESAGAEESH</sequence>
<dbReference type="AlphaFoldDB" id="A0A8T8E7Q9"/>
<accession>A0A8T8E7Q9</accession>
<organism evidence="2 3">
    <name type="scientific">Haloterrigena salifodinae</name>
    <dbReference type="NCBI Taxonomy" id="2675099"/>
    <lineage>
        <taxon>Archaea</taxon>
        <taxon>Methanobacteriati</taxon>
        <taxon>Methanobacteriota</taxon>
        <taxon>Stenosarchaea group</taxon>
        <taxon>Halobacteria</taxon>
        <taxon>Halobacteriales</taxon>
        <taxon>Natrialbaceae</taxon>
        <taxon>Haloterrigena</taxon>
    </lineage>
</organism>
<gene>
    <name evidence="2" type="ORF">JMJ58_21225</name>
</gene>
<dbReference type="KEGG" id="hsal:JMJ58_21225"/>
<geneLocation type="plasmid" evidence="2 3">
    <name>pHTS138</name>
</geneLocation>